<accession>Q2R8K7</accession>
<feature type="region of interest" description="Disordered" evidence="1">
    <location>
        <begin position="135"/>
        <end position="206"/>
    </location>
</feature>
<feature type="compositionally biased region" description="Polar residues" evidence="1">
    <location>
        <begin position="182"/>
        <end position="191"/>
    </location>
</feature>
<name>Q2R8K7_ORYSJ</name>
<evidence type="ECO:0000313" key="2">
    <source>
        <dbReference type="EMBL" id="ABA92212.1"/>
    </source>
</evidence>
<proteinExistence type="predicted"/>
<protein>
    <submittedName>
        <fullName evidence="2">Uncharacterized protein</fullName>
    </submittedName>
</protein>
<sequence>MEDADAPRQLLSDADLDLVSDRERQAYYMLSDREQWLESIKFSAPVECTSLITRIAKGLGVVSDQIAFISAACPRIDEAYLVQGHILKHGADGSLIYFFPGCTNEIPLPNAGYHLYNCHELTIPLQTIEESRASGTYRETRNLTRNERESSSSSTPMQMYEAGWAPTGDAPGWTQAPRHSIGVSTWASASEDSWHAPHDEGTTNPPDQVVFLHLQVNGA</sequence>
<feature type="compositionally biased region" description="Basic and acidic residues" evidence="1">
    <location>
        <begin position="138"/>
        <end position="150"/>
    </location>
</feature>
<feature type="compositionally biased region" description="Basic and acidic residues" evidence="1">
    <location>
        <begin position="192"/>
        <end position="201"/>
    </location>
</feature>
<reference evidence="2" key="2">
    <citation type="submission" date="2005-04" db="EMBL/GenBank/DDBJ databases">
        <authorList>
            <person name="Buell C.R."/>
            <person name="Wing R.A."/>
            <person name="McCombie W.A."/>
            <person name="Ouyang S."/>
        </authorList>
    </citation>
    <scope>NUCLEOTIDE SEQUENCE</scope>
</reference>
<evidence type="ECO:0000256" key="1">
    <source>
        <dbReference type="SAM" id="MobiDB-lite"/>
    </source>
</evidence>
<dbReference type="EMBL" id="DP000010">
    <property type="protein sequence ID" value="ABA92212.1"/>
    <property type="molecule type" value="Genomic_DNA"/>
</dbReference>
<reference evidence="2" key="3">
    <citation type="submission" date="2006-01" db="EMBL/GenBank/DDBJ databases">
        <authorList>
            <person name="Buell R."/>
        </authorList>
    </citation>
    <scope>NUCLEOTIDE SEQUENCE</scope>
</reference>
<dbReference type="AlphaFoldDB" id="Q2R8K7"/>
<reference evidence="2" key="1">
    <citation type="journal article" date="2005" name="BMC Biol.">
        <title>The sequence of rice chromosomes 11 and 12, rich in disease resistance genes and recent gene duplications.</title>
        <authorList>
            <consortium name="The rice chromosomes 11 and 12 sequencing consortia"/>
        </authorList>
    </citation>
    <scope>NUCLEOTIDE SEQUENCE [LARGE SCALE GENOMIC DNA]</scope>
</reference>
<organism evidence="2">
    <name type="scientific">Oryza sativa subsp. japonica</name>
    <name type="common">Rice</name>
    <dbReference type="NCBI Taxonomy" id="39947"/>
    <lineage>
        <taxon>Eukaryota</taxon>
        <taxon>Viridiplantae</taxon>
        <taxon>Streptophyta</taxon>
        <taxon>Embryophyta</taxon>
        <taxon>Tracheophyta</taxon>
        <taxon>Spermatophyta</taxon>
        <taxon>Magnoliopsida</taxon>
        <taxon>Liliopsida</taxon>
        <taxon>Poales</taxon>
        <taxon>Poaceae</taxon>
        <taxon>BOP clade</taxon>
        <taxon>Oryzoideae</taxon>
        <taxon>Oryzeae</taxon>
        <taxon>Oryzinae</taxon>
        <taxon>Oryza</taxon>
        <taxon>Oryza sativa</taxon>
    </lineage>
</organism>
<gene>
    <name evidence="2" type="ordered locus">LOC_Os11g11850</name>
</gene>